<accession>A0AC34F9S0</accession>
<reference evidence="2" key="1">
    <citation type="submission" date="2022-11" db="UniProtKB">
        <authorList>
            <consortium name="WormBaseParasite"/>
        </authorList>
    </citation>
    <scope>IDENTIFICATION</scope>
</reference>
<proteinExistence type="predicted"/>
<sequence>MIAEILCIKLGGHLASIHDAIMDALLAQEGGNHFHQSTVSDIWIGLTGMYPAGEWTWMDGTPLDFKEWAIGEPKNITGDNCAALSINDGFWRSENCFTQKPYICKVDKSYFEPTTAATKIQASTTPSKYPVYANCSFPFIYFEPTHSCYGVGNLTGPMNWESAERYCQAFKGHLPSIHSYEEATFLGYNVFISNTNFWTGAFSNDGGLTWKWSDGTSWDYDPWASGRPTTHQSACGMMWGGVIGDYPCTNSYRVICKRSFQ</sequence>
<evidence type="ECO:0000313" key="2">
    <source>
        <dbReference type="WBParaSite" id="ES5_v2.g13916.t1"/>
    </source>
</evidence>
<protein>
    <submittedName>
        <fullName evidence="2">C-type lectin domain-containing protein</fullName>
    </submittedName>
</protein>
<evidence type="ECO:0000313" key="1">
    <source>
        <dbReference type="Proteomes" id="UP000887579"/>
    </source>
</evidence>
<dbReference type="WBParaSite" id="ES5_v2.g13916.t1">
    <property type="protein sequence ID" value="ES5_v2.g13916.t1"/>
    <property type="gene ID" value="ES5_v2.g13916"/>
</dbReference>
<dbReference type="Proteomes" id="UP000887579">
    <property type="component" value="Unplaced"/>
</dbReference>
<organism evidence="1 2">
    <name type="scientific">Panagrolaimus sp. ES5</name>
    <dbReference type="NCBI Taxonomy" id="591445"/>
    <lineage>
        <taxon>Eukaryota</taxon>
        <taxon>Metazoa</taxon>
        <taxon>Ecdysozoa</taxon>
        <taxon>Nematoda</taxon>
        <taxon>Chromadorea</taxon>
        <taxon>Rhabditida</taxon>
        <taxon>Tylenchina</taxon>
        <taxon>Panagrolaimomorpha</taxon>
        <taxon>Panagrolaimoidea</taxon>
        <taxon>Panagrolaimidae</taxon>
        <taxon>Panagrolaimus</taxon>
    </lineage>
</organism>
<name>A0AC34F9S0_9BILA</name>